<dbReference type="Proteomes" id="UP000781932">
    <property type="component" value="Unassembled WGS sequence"/>
</dbReference>
<feature type="transmembrane region" description="Helical" evidence="2">
    <location>
        <begin position="35"/>
        <end position="58"/>
    </location>
</feature>
<keyword evidence="2" id="KW-0472">Membrane</keyword>
<gene>
    <name evidence="3" type="ORF">CkaCkLH20_09783</name>
</gene>
<accession>A0A9P6HY75</accession>
<dbReference type="GeneID" id="62165572"/>
<dbReference type="EMBL" id="JAATWM020000036">
    <property type="protein sequence ID" value="KAF9872604.1"/>
    <property type="molecule type" value="Genomic_DNA"/>
</dbReference>
<reference evidence="3" key="1">
    <citation type="submission" date="2020-03" db="EMBL/GenBank/DDBJ databases">
        <authorList>
            <person name="He L."/>
        </authorList>
    </citation>
    <scope>NUCLEOTIDE SEQUENCE</scope>
    <source>
        <strain evidence="3">CkLH20</strain>
    </source>
</reference>
<reference evidence="3" key="2">
    <citation type="submission" date="2020-11" db="EMBL/GenBank/DDBJ databases">
        <title>Whole genome sequencing of Colletotrichum sp.</title>
        <authorList>
            <person name="Li H."/>
        </authorList>
    </citation>
    <scope>NUCLEOTIDE SEQUENCE</scope>
    <source>
        <strain evidence="3">CkLH20</strain>
    </source>
</reference>
<evidence type="ECO:0000256" key="1">
    <source>
        <dbReference type="SAM" id="MobiDB-lite"/>
    </source>
</evidence>
<dbReference type="RefSeq" id="XP_038742065.1">
    <property type="nucleotide sequence ID" value="XM_038892498.1"/>
</dbReference>
<protein>
    <submittedName>
        <fullName evidence="3">Uncharacterized protein</fullName>
    </submittedName>
</protein>
<sequence length="438" mass="48616">MGDTNRYFFRGESVRSGLSVVDVDLDRKCPRRSSLVLSGTTPAGVFIGSIYAILAPAFDLSQPVTKSKVLAWVQITGRAGLESQAKFVQVGQIKEKAWDEIRAGCVAFLQKLPTDRKVLVDIAKAVEEEVPDFRKQWDSHRGNNLWLQLADQGPDQRLAKFTIQANSLSKTFEIKDHDGEFAQEFYNNLKPISLDSTKSITLLIRRLDHIARFRFMRDMKSSVPSLDHQISVTMVSDPNEADAEPSAGAQKAGIPGGPYPVVHEQDVFLVVRNNSASHMGFSLIDFCSEFGIKQVWPCGQGFKGIGPRERLVITTTLGIPTHLLNYAKAQGGVMETLKLFAVRPSTSLHMLEIPTLEALESPPEFRGEHENTDLTPTELYELLGQSDIPLRGATCYEVVEHWQAINVSFCIKPSSMEGEDEMSDSQLSEEALNLCSDD</sequence>
<dbReference type="AlphaFoldDB" id="A0A9P6HY75"/>
<evidence type="ECO:0000256" key="2">
    <source>
        <dbReference type="SAM" id="Phobius"/>
    </source>
</evidence>
<proteinExistence type="predicted"/>
<feature type="region of interest" description="Disordered" evidence="1">
    <location>
        <begin position="418"/>
        <end position="438"/>
    </location>
</feature>
<evidence type="ECO:0000313" key="4">
    <source>
        <dbReference type="Proteomes" id="UP000781932"/>
    </source>
</evidence>
<evidence type="ECO:0000313" key="3">
    <source>
        <dbReference type="EMBL" id="KAF9872604.1"/>
    </source>
</evidence>
<keyword evidence="2" id="KW-0812">Transmembrane</keyword>
<comment type="caution">
    <text evidence="3">The sequence shown here is derived from an EMBL/GenBank/DDBJ whole genome shotgun (WGS) entry which is preliminary data.</text>
</comment>
<organism evidence="3 4">
    <name type="scientific">Colletotrichum karsti</name>
    <dbReference type="NCBI Taxonomy" id="1095194"/>
    <lineage>
        <taxon>Eukaryota</taxon>
        <taxon>Fungi</taxon>
        <taxon>Dikarya</taxon>
        <taxon>Ascomycota</taxon>
        <taxon>Pezizomycotina</taxon>
        <taxon>Sordariomycetes</taxon>
        <taxon>Hypocreomycetidae</taxon>
        <taxon>Glomerellales</taxon>
        <taxon>Glomerellaceae</taxon>
        <taxon>Colletotrichum</taxon>
        <taxon>Colletotrichum boninense species complex</taxon>
    </lineage>
</organism>
<keyword evidence="2" id="KW-1133">Transmembrane helix</keyword>
<keyword evidence="4" id="KW-1185">Reference proteome</keyword>
<name>A0A9P6HY75_9PEZI</name>